<organism evidence="3 4">
    <name type="scientific">Nonomuraea mangrovi</name>
    <dbReference type="NCBI Taxonomy" id="2316207"/>
    <lineage>
        <taxon>Bacteria</taxon>
        <taxon>Bacillati</taxon>
        <taxon>Actinomycetota</taxon>
        <taxon>Actinomycetes</taxon>
        <taxon>Streptosporangiales</taxon>
        <taxon>Streptosporangiaceae</taxon>
        <taxon>Nonomuraea</taxon>
    </lineage>
</organism>
<evidence type="ECO:0000259" key="2">
    <source>
        <dbReference type="Pfam" id="PF12697"/>
    </source>
</evidence>
<feature type="transmembrane region" description="Helical" evidence="1">
    <location>
        <begin position="322"/>
        <end position="342"/>
    </location>
</feature>
<feature type="transmembrane region" description="Helical" evidence="1">
    <location>
        <begin position="82"/>
        <end position="100"/>
    </location>
</feature>
<keyword evidence="1" id="KW-1133">Transmembrane helix</keyword>
<feature type="domain" description="AB hydrolase-1" evidence="2">
    <location>
        <begin position="213"/>
        <end position="424"/>
    </location>
</feature>
<dbReference type="Pfam" id="PF06197">
    <property type="entry name" value="DUF998"/>
    <property type="match status" value="1"/>
</dbReference>
<proteinExistence type="predicted"/>
<feature type="transmembrane region" description="Helical" evidence="1">
    <location>
        <begin position="112"/>
        <end position="134"/>
    </location>
</feature>
<dbReference type="Gene3D" id="3.40.50.1820">
    <property type="entry name" value="alpha/beta hydrolase"/>
    <property type="match status" value="1"/>
</dbReference>
<evidence type="ECO:0000256" key="1">
    <source>
        <dbReference type="SAM" id="Phobius"/>
    </source>
</evidence>
<dbReference type="InterPro" id="IPR029058">
    <property type="entry name" value="AB_hydrolase_fold"/>
</dbReference>
<accession>A0ABW4TAI0</accession>
<reference evidence="4" key="1">
    <citation type="journal article" date="2019" name="Int. J. Syst. Evol. Microbiol.">
        <title>The Global Catalogue of Microorganisms (GCM) 10K type strain sequencing project: providing services to taxonomists for standard genome sequencing and annotation.</title>
        <authorList>
            <consortium name="The Broad Institute Genomics Platform"/>
            <consortium name="The Broad Institute Genome Sequencing Center for Infectious Disease"/>
            <person name="Wu L."/>
            <person name="Ma J."/>
        </authorList>
    </citation>
    <scope>NUCLEOTIDE SEQUENCE [LARGE SCALE GENOMIC DNA]</scope>
    <source>
        <strain evidence="4">ICMP 6774ER</strain>
    </source>
</reference>
<dbReference type="InterPro" id="IPR009339">
    <property type="entry name" value="DUF998"/>
</dbReference>
<dbReference type="Proteomes" id="UP001597368">
    <property type="component" value="Unassembled WGS sequence"/>
</dbReference>
<keyword evidence="4" id="KW-1185">Reference proteome</keyword>
<comment type="caution">
    <text evidence="3">The sequence shown here is derived from an EMBL/GenBank/DDBJ whole genome shotgun (WGS) entry which is preliminary data.</text>
</comment>
<protein>
    <submittedName>
        <fullName evidence="3">Alpha/beta fold hydrolase</fullName>
    </submittedName>
</protein>
<dbReference type="EMBL" id="JBHUFV010000061">
    <property type="protein sequence ID" value="MFD1937992.1"/>
    <property type="molecule type" value="Genomic_DNA"/>
</dbReference>
<dbReference type="SUPFAM" id="SSF53474">
    <property type="entry name" value="alpha/beta-Hydrolases"/>
    <property type="match status" value="1"/>
</dbReference>
<feature type="transmembrane region" description="Helical" evidence="1">
    <location>
        <begin position="53"/>
        <end position="75"/>
    </location>
</feature>
<dbReference type="Pfam" id="PF12697">
    <property type="entry name" value="Abhydrolase_6"/>
    <property type="match status" value="1"/>
</dbReference>
<keyword evidence="1" id="KW-0472">Membrane</keyword>
<feature type="transmembrane region" description="Helical" evidence="1">
    <location>
        <begin position="141"/>
        <end position="160"/>
    </location>
</feature>
<dbReference type="InterPro" id="IPR000073">
    <property type="entry name" value="AB_hydrolase_1"/>
</dbReference>
<sequence>MERRLTLAAACAFVVGAVLYSAWLPGQLAAPALDRLDGYVGELAARDQPWSRMFRACDGLAGLACMGGVALVARVREEWQGWLAMALFGLFTTVAALFPLDCATCGRALSPQAWLHVPASGAANAAVLVAMVVLSAAWRSAVGCAFAVVMFTASGTTLVADAIGRYAGLAQRVQVTLIAVWLIYLATRLLGAVTPRVETGPMHVVHEGSGLPVLVSSGPADAWFHGDELAEGLRRDRSVIRFDRPGLGRSPAAPTPPTLYGEAARLAALVPDSIRATVVAHSVAAWHAEAFARLHPLRVARLVLVEPACEVRRRRRALVAGLGWWMPALGATWGATALARALGPSLHRLRRRMADPYGVYGTGRVVAAVVGEWLAHREMAAALRKVRERHPLLTVPVTVISGGRPNRCHERLAAALGARLVRVPERELSAAVVEACR</sequence>
<name>A0ABW4TAI0_9ACTN</name>
<evidence type="ECO:0000313" key="3">
    <source>
        <dbReference type="EMBL" id="MFD1937992.1"/>
    </source>
</evidence>
<feature type="transmembrane region" description="Helical" evidence="1">
    <location>
        <begin position="166"/>
        <end position="186"/>
    </location>
</feature>
<dbReference type="RefSeq" id="WP_379579653.1">
    <property type="nucleotide sequence ID" value="NZ_JBHUFV010000061.1"/>
</dbReference>
<gene>
    <name evidence="3" type="ORF">ACFSKW_41615</name>
</gene>
<keyword evidence="3" id="KW-0378">Hydrolase</keyword>
<keyword evidence="1" id="KW-0812">Transmembrane</keyword>
<dbReference type="GO" id="GO:0016787">
    <property type="term" value="F:hydrolase activity"/>
    <property type="evidence" value="ECO:0007669"/>
    <property type="project" value="UniProtKB-KW"/>
</dbReference>
<evidence type="ECO:0000313" key="4">
    <source>
        <dbReference type="Proteomes" id="UP001597368"/>
    </source>
</evidence>